<accession>A0AAE2VY72</accession>
<dbReference type="SUPFAM" id="SSF47616">
    <property type="entry name" value="GST C-terminal domain-like"/>
    <property type="match status" value="1"/>
</dbReference>
<dbReference type="CDD" id="cd03193">
    <property type="entry name" value="GST_C_Metaxin"/>
    <property type="match status" value="1"/>
</dbReference>
<dbReference type="InterPro" id="IPR036249">
    <property type="entry name" value="Thioredoxin-like_sf"/>
</dbReference>
<dbReference type="Pfam" id="PF17171">
    <property type="entry name" value="GST_C_6"/>
    <property type="match status" value="1"/>
</dbReference>
<dbReference type="InterPro" id="IPR026928">
    <property type="entry name" value="FAX/IsoI-like"/>
</dbReference>
<dbReference type="Gene3D" id="1.20.1050.10">
    <property type="match status" value="1"/>
</dbReference>
<dbReference type="Pfam" id="PF17172">
    <property type="entry name" value="GST_N_4"/>
    <property type="match status" value="1"/>
</dbReference>
<feature type="domain" description="Metaxin glutathione S-transferase" evidence="1">
    <location>
        <begin position="164"/>
        <end position="224"/>
    </location>
</feature>
<dbReference type="PANTHER" id="PTHR12289">
    <property type="entry name" value="METAXIN RELATED"/>
    <property type="match status" value="1"/>
</dbReference>
<dbReference type="GO" id="GO:0005737">
    <property type="term" value="C:cytoplasm"/>
    <property type="evidence" value="ECO:0007669"/>
    <property type="project" value="TreeGrafter"/>
</dbReference>
<sequence length="242" mass="27384">MITLITYPASFGQPAASPFCIKAIWLLNMSGQNWARQDTPDPRKMPKQKLPAIRVGERIIPDSENIRHYLETLGADFDAGLSDMEKSTSRAFIRMAEEHMYFHVVMERWGDDTVWPIIRDTYFAAIPRLLRGMITNKLRKSLMRGMHAQGLGRFTPQERLDRLESDLQAITTRLWHGPFLFGNKPTAADASVAAMLANMRATPGNPRMKMRIAEDEILCRYIDRASDAMNRPVTAASATLCA</sequence>
<evidence type="ECO:0000259" key="2">
    <source>
        <dbReference type="Pfam" id="PF17172"/>
    </source>
</evidence>
<dbReference type="InterPro" id="IPR012336">
    <property type="entry name" value="Thioredoxin-like_fold"/>
</dbReference>
<protein>
    <submittedName>
        <fullName evidence="3">Glutathione S-transferase family protein</fullName>
    </submittedName>
</protein>
<dbReference type="AlphaFoldDB" id="A0AAE2VY72"/>
<name>A0AAE2VY72_9RHOB</name>
<dbReference type="SFLD" id="SFLDS00019">
    <property type="entry name" value="Glutathione_Transferase_(cytos"/>
    <property type="match status" value="1"/>
</dbReference>
<keyword evidence="4" id="KW-1185">Reference proteome</keyword>
<dbReference type="SFLD" id="SFLDG01180">
    <property type="entry name" value="SUF1"/>
    <property type="match status" value="1"/>
</dbReference>
<dbReference type="RefSeq" id="WP_203242201.1">
    <property type="nucleotide sequence ID" value="NZ_JAFBRH010000002.1"/>
</dbReference>
<organism evidence="3 4">
    <name type="scientific">Sulfitobacter geojensis</name>
    <dbReference type="NCBI Taxonomy" id="1342299"/>
    <lineage>
        <taxon>Bacteria</taxon>
        <taxon>Pseudomonadati</taxon>
        <taxon>Pseudomonadota</taxon>
        <taxon>Alphaproteobacteria</taxon>
        <taxon>Rhodobacterales</taxon>
        <taxon>Roseobacteraceae</taxon>
        <taxon>Sulfitobacter</taxon>
    </lineage>
</organism>
<dbReference type="InterPro" id="IPR040079">
    <property type="entry name" value="Glutathione_S-Trfase"/>
</dbReference>
<dbReference type="InterPro" id="IPR033468">
    <property type="entry name" value="Metaxin_GST"/>
</dbReference>
<evidence type="ECO:0000313" key="4">
    <source>
        <dbReference type="Proteomes" id="UP000732193"/>
    </source>
</evidence>
<dbReference type="EMBL" id="JAFBRM010000002">
    <property type="protein sequence ID" value="MBM1713965.1"/>
    <property type="molecule type" value="Genomic_DNA"/>
</dbReference>
<dbReference type="InterPro" id="IPR050931">
    <property type="entry name" value="Mito_Protein_Transport_Metaxin"/>
</dbReference>
<dbReference type="CDD" id="cd03054">
    <property type="entry name" value="GST_N_Metaxin"/>
    <property type="match status" value="1"/>
</dbReference>
<dbReference type="Gene3D" id="3.40.30.10">
    <property type="entry name" value="Glutaredoxin"/>
    <property type="match status" value="1"/>
</dbReference>
<evidence type="ECO:0000313" key="3">
    <source>
        <dbReference type="EMBL" id="MBM1713965.1"/>
    </source>
</evidence>
<reference evidence="3 4" key="1">
    <citation type="submission" date="2021-01" db="EMBL/GenBank/DDBJ databases">
        <title>Diatom-associated Roseobacters Show Island Model of Population Structure.</title>
        <authorList>
            <person name="Qu L."/>
            <person name="Feng X."/>
            <person name="Chen Y."/>
            <person name="Li L."/>
            <person name="Wang X."/>
            <person name="Hu Z."/>
            <person name="Wang H."/>
            <person name="Luo H."/>
        </authorList>
    </citation>
    <scope>NUCLEOTIDE SEQUENCE [LARGE SCALE GENOMIC DNA]</scope>
    <source>
        <strain evidence="3 4">TR60-84</strain>
    </source>
</reference>
<gene>
    <name evidence="3" type="ORF">JQV55_10355</name>
</gene>
<dbReference type="PANTHER" id="PTHR12289:SF41">
    <property type="entry name" value="FAILED AXON CONNECTIONS-RELATED"/>
    <property type="match status" value="1"/>
</dbReference>
<evidence type="ECO:0000259" key="1">
    <source>
        <dbReference type="Pfam" id="PF17171"/>
    </source>
</evidence>
<proteinExistence type="predicted"/>
<dbReference type="Proteomes" id="UP000732193">
    <property type="component" value="Unassembled WGS sequence"/>
</dbReference>
<dbReference type="SUPFAM" id="SSF52833">
    <property type="entry name" value="Thioredoxin-like"/>
    <property type="match status" value="1"/>
</dbReference>
<feature type="domain" description="Thioredoxin-like fold" evidence="2">
    <location>
        <begin position="18"/>
        <end position="113"/>
    </location>
</feature>
<dbReference type="SFLD" id="SFLDG01200">
    <property type="entry name" value="SUF1.1"/>
    <property type="match status" value="1"/>
</dbReference>
<comment type="caution">
    <text evidence="3">The sequence shown here is derived from an EMBL/GenBank/DDBJ whole genome shotgun (WGS) entry which is preliminary data.</text>
</comment>
<dbReference type="InterPro" id="IPR036282">
    <property type="entry name" value="Glutathione-S-Trfase_C_sf"/>
</dbReference>